<feature type="signal peptide" evidence="1">
    <location>
        <begin position="1"/>
        <end position="19"/>
    </location>
</feature>
<organism evidence="2 3">
    <name type="scientific">Ponticoccus alexandrii</name>
    <dbReference type="NCBI Taxonomy" id="1943633"/>
    <lineage>
        <taxon>Bacteria</taxon>
        <taxon>Pseudomonadati</taxon>
        <taxon>Pseudomonadota</taxon>
        <taxon>Alphaproteobacteria</taxon>
        <taxon>Rhodobacterales</taxon>
        <taxon>Roseobacteraceae</taxon>
        <taxon>Ponticoccus</taxon>
    </lineage>
</organism>
<proteinExistence type="predicted"/>
<keyword evidence="3" id="KW-1185">Reference proteome</keyword>
<dbReference type="EMBL" id="CP047166">
    <property type="protein sequence ID" value="QRF66201.1"/>
    <property type="molecule type" value="Genomic_DNA"/>
</dbReference>
<name>A0ABX7F6Q8_9RHOB</name>
<evidence type="ECO:0000313" key="3">
    <source>
        <dbReference type="Proteomes" id="UP000596387"/>
    </source>
</evidence>
<sequence length="120" mass="12462">MRLAILTAAAFALASPALARDCTIRTFCSDGTCQSADDMPVVITATQDGYDVTVAGEALAMVPAPGVATATLHLQSTDVDGEMTILTLSPRGQLALTVHRVMQNEHLAVMQAIGHCDPGP</sequence>
<keyword evidence="1" id="KW-0732">Signal</keyword>
<dbReference type="Proteomes" id="UP000596387">
    <property type="component" value="Chromosome"/>
</dbReference>
<gene>
    <name evidence="2" type="ORF">GQA70_07725</name>
</gene>
<evidence type="ECO:0000256" key="1">
    <source>
        <dbReference type="SAM" id="SignalP"/>
    </source>
</evidence>
<accession>A0ABX7F6Q8</accession>
<evidence type="ECO:0000313" key="2">
    <source>
        <dbReference type="EMBL" id="QRF66201.1"/>
    </source>
</evidence>
<dbReference type="RefSeq" id="WP_023850949.1">
    <property type="nucleotide sequence ID" value="NZ_CP047166.1"/>
</dbReference>
<feature type="chain" id="PRO_5047466971" evidence="1">
    <location>
        <begin position="20"/>
        <end position="120"/>
    </location>
</feature>
<reference evidence="2 3" key="1">
    <citation type="submission" date="2019-12" db="EMBL/GenBank/DDBJ databases">
        <title>Complete Genome Sequence of a Quorum-Sensing Bacterium,Rhodobacteraceae bacterium C31, Isolated from a marine microalgae symbiotic bacteria.</title>
        <authorList>
            <person name="Zhang Y."/>
        </authorList>
    </citation>
    <scope>NUCLEOTIDE SEQUENCE [LARGE SCALE GENOMIC DNA]</scope>
    <source>
        <strain evidence="2 3">C31</strain>
    </source>
</reference>
<protein>
    <submittedName>
        <fullName evidence="2">Uncharacterized protein</fullName>
    </submittedName>
</protein>